<dbReference type="EMBL" id="CAJVQC010049909">
    <property type="protein sequence ID" value="CAG8788294.1"/>
    <property type="molecule type" value="Genomic_DNA"/>
</dbReference>
<accession>A0ACA9REJ8</accession>
<gene>
    <name evidence="1" type="ORF">RPERSI_LOCUS18683</name>
</gene>
<reference evidence="1" key="1">
    <citation type="submission" date="2021-06" db="EMBL/GenBank/DDBJ databases">
        <authorList>
            <person name="Kallberg Y."/>
            <person name="Tangrot J."/>
            <person name="Rosling A."/>
        </authorList>
    </citation>
    <scope>NUCLEOTIDE SEQUENCE</scope>
    <source>
        <strain evidence="1">MA461A</strain>
    </source>
</reference>
<feature type="non-terminal residue" evidence="1">
    <location>
        <position position="1"/>
    </location>
</feature>
<sequence>QDLDDSMMDNDESIHHTAESTSAIALLVLKKKRLKKPSTGKVSSPSSPYSTQFTPEEILFLDEFNQLYEKRVQLGPTRQSDIASEIRQFANNAIAFGQPAVSGLVRKTKVPKEQRAVNALKAWIESGKKRLGVV</sequence>
<keyword evidence="2" id="KW-1185">Reference proteome</keyword>
<comment type="caution">
    <text evidence="1">The sequence shown here is derived from an EMBL/GenBank/DDBJ whole genome shotgun (WGS) entry which is preliminary data.</text>
</comment>
<evidence type="ECO:0000313" key="1">
    <source>
        <dbReference type="EMBL" id="CAG8788294.1"/>
    </source>
</evidence>
<organism evidence="1 2">
    <name type="scientific">Racocetra persica</name>
    <dbReference type="NCBI Taxonomy" id="160502"/>
    <lineage>
        <taxon>Eukaryota</taxon>
        <taxon>Fungi</taxon>
        <taxon>Fungi incertae sedis</taxon>
        <taxon>Mucoromycota</taxon>
        <taxon>Glomeromycotina</taxon>
        <taxon>Glomeromycetes</taxon>
        <taxon>Diversisporales</taxon>
        <taxon>Gigasporaceae</taxon>
        <taxon>Racocetra</taxon>
    </lineage>
</organism>
<dbReference type="Proteomes" id="UP000789920">
    <property type="component" value="Unassembled WGS sequence"/>
</dbReference>
<name>A0ACA9REJ8_9GLOM</name>
<evidence type="ECO:0000313" key="2">
    <source>
        <dbReference type="Proteomes" id="UP000789920"/>
    </source>
</evidence>
<protein>
    <submittedName>
        <fullName evidence="1">8053_t:CDS:1</fullName>
    </submittedName>
</protein>
<proteinExistence type="predicted"/>